<feature type="transmembrane region" description="Helical" evidence="8">
    <location>
        <begin position="65"/>
        <end position="83"/>
    </location>
</feature>
<feature type="transmembrane region" description="Helical" evidence="8">
    <location>
        <begin position="160"/>
        <end position="183"/>
    </location>
</feature>
<gene>
    <name evidence="10" type="ORF">UVI_02012340</name>
</gene>
<proteinExistence type="inferred from homology"/>
<dbReference type="InterPro" id="IPR029020">
    <property type="entry name" value="Ammonium/urea_transptr"/>
</dbReference>
<feature type="domain" description="Ammonium transporter AmtB-like" evidence="9">
    <location>
        <begin position="33"/>
        <end position="450"/>
    </location>
</feature>
<evidence type="ECO:0000256" key="7">
    <source>
        <dbReference type="ARBA" id="ARBA00023177"/>
    </source>
</evidence>
<evidence type="ECO:0000256" key="2">
    <source>
        <dbReference type="ARBA" id="ARBA00005887"/>
    </source>
</evidence>
<dbReference type="PANTHER" id="PTHR43029">
    <property type="entry name" value="AMMONIUM TRANSPORTER MEP2"/>
    <property type="match status" value="1"/>
</dbReference>
<dbReference type="SUPFAM" id="SSF111352">
    <property type="entry name" value="Ammonium transporter"/>
    <property type="match status" value="1"/>
</dbReference>
<feature type="transmembrane region" description="Helical" evidence="8">
    <location>
        <begin position="32"/>
        <end position="53"/>
    </location>
</feature>
<protein>
    <recommendedName>
        <fullName evidence="8">Ammonium transporter</fullName>
    </recommendedName>
</protein>
<feature type="transmembrane region" description="Helical" evidence="8">
    <location>
        <begin position="195"/>
        <end position="216"/>
    </location>
</feature>
<keyword evidence="3 8" id="KW-0813">Transport</keyword>
<keyword evidence="7 8" id="KW-0924">Ammonia transport</keyword>
<evidence type="ECO:0000256" key="1">
    <source>
        <dbReference type="ARBA" id="ARBA00004141"/>
    </source>
</evidence>
<dbReference type="AlphaFoldDB" id="A0A1B5L7Q1"/>
<keyword evidence="6 8" id="KW-0472">Membrane</keyword>
<evidence type="ECO:0000259" key="9">
    <source>
        <dbReference type="Pfam" id="PF00909"/>
    </source>
</evidence>
<dbReference type="Proteomes" id="UP000054053">
    <property type="component" value="Unassembled WGS sequence"/>
</dbReference>
<evidence type="ECO:0000313" key="10">
    <source>
        <dbReference type="EMBL" id="GAO18560.1"/>
    </source>
</evidence>
<evidence type="ECO:0000256" key="8">
    <source>
        <dbReference type="RuleBase" id="RU362002"/>
    </source>
</evidence>
<dbReference type="Gene3D" id="1.10.3430.10">
    <property type="entry name" value="Ammonium transporter AmtB like domains"/>
    <property type="match status" value="1"/>
</dbReference>
<comment type="subcellular location">
    <subcellularLocation>
        <location evidence="8">Cell membrane</location>
        <topology evidence="8">Multi-pass membrane protein</topology>
    </subcellularLocation>
    <subcellularLocation>
        <location evidence="1">Membrane</location>
        <topology evidence="1">Multi-pass membrane protein</topology>
    </subcellularLocation>
</comment>
<feature type="transmembrane region" description="Helical" evidence="8">
    <location>
        <begin position="350"/>
        <end position="376"/>
    </location>
</feature>
<dbReference type="PANTHER" id="PTHR43029:SF10">
    <property type="entry name" value="AMMONIUM TRANSPORTER MEP2"/>
    <property type="match status" value="1"/>
</dbReference>
<evidence type="ECO:0000256" key="3">
    <source>
        <dbReference type="ARBA" id="ARBA00022448"/>
    </source>
</evidence>
<keyword evidence="5 8" id="KW-1133">Transmembrane helix</keyword>
<accession>A0A1B5L7Q1</accession>
<dbReference type="PROSITE" id="PS01219">
    <property type="entry name" value="AMMONIUM_TRANSP"/>
    <property type="match status" value="1"/>
</dbReference>
<reference evidence="11" key="1">
    <citation type="journal article" date="2016" name="Genome Announc.">
        <title>Genome sequence of Ustilaginoidea virens IPU010, a rice pathogenic fungus causing false smut.</title>
        <authorList>
            <person name="Kumagai T."/>
            <person name="Ishii T."/>
            <person name="Terai G."/>
            <person name="Umemura M."/>
            <person name="Machida M."/>
            <person name="Asai K."/>
        </authorList>
    </citation>
    <scope>NUCLEOTIDE SEQUENCE [LARGE SCALE GENOMIC DNA]</scope>
    <source>
        <strain evidence="11">IPU010</strain>
    </source>
</reference>
<sequence length="482" mass="51175">MVVAYNGTTGSADEGYSSGVQDLNIFYDTGNLAFLTISSVLVLLMIPGVGFFYSGLARRKSALQLILLSMLSVAIVGFQWFFWGYSLTFSRTGNFFLGDLSQFGLRKTLAQPNGSASLPDILFCLYQGMFASITETARLTPKIDDSPALAIGAVADRGRVLPAIVFIFIWSTVVYDPIAYWTWNSNGWLAKLPAYDFAGGGPVHIASGTCALAYSIMLGKRSGYSSTHGLPYRPHSVTNVVLGTVFLWVGWFGFNGGSALAMNLRAVMACYVTNLAACCAGITWSLLDYRLEKKWSTIGFCSGAISGLVAITPAAGFVTPWAALVIGVVGGACCNMATKLKYLVGVDDALDIFAVHGIGGAVGNLLTGIFGASYIAGLDGTTFAPIGWIQHHWIQLAYQLAGISAAFGWSFVCSSLLLFLMNLVPGLSLRVSAAAEDVGIDDSELGEFAYDYVELTRHVADSSLGVVSSTSSTQEKAVSGKP</sequence>
<evidence type="ECO:0000256" key="4">
    <source>
        <dbReference type="ARBA" id="ARBA00022692"/>
    </source>
</evidence>
<dbReference type="EMBL" id="BBTG02000005">
    <property type="protein sequence ID" value="GAO18560.1"/>
    <property type="molecule type" value="Genomic_DNA"/>
</dbReference>
<evidence type="ECO:0000256" key="5">
    <source>
        <dbReference type="ARBA" id="ARBA00022989"/>
    </source>
</evidence>
<dbReference type="NCBIfam" id="TIGR00836">
    <property type="entry name" value="amt"/>
    <property type="match status" value="1"/>
</dbReference>
<dbReference type="GO" id="GO:0005886">
    <property type="term" value="C:plasma membrane"/>
    <property type="evidence" value="ECO:0007669"/>
    <property type="project" value="UniProtKB-SubCell"/>
</dbReference>
<comment type="similarity">
    <text evidence="2 8">Belongs to the ammonia transporter channel (TC 1.A.11.2) family.</text>
</comment>
<feature type="transmembrane region" description="Helical" evidence="8">
    <location>
        <begin position="237"/>
        <end position="254"/>
    </location>
</feature>
<dbReference type="InterPro" id="IPR001905">
    <property type="entry name" value="Ammonium_transpt"/>
</dbReference>
<dbReference type="InterPro" id="IPR024041">
    <property type="entry name" value="NH4_transpt_AmtB-like_dom"/>
</dbReference>
<name>A0A1B5L7Q1_USTVR</name>
<dbReference type="GO" id="GO:0008519">
    <property type="term" value="F:ammonium channel activity"/>
    <property type="evidence" value="ECO:0007669"/>
    <property type="project" value="InterPro"/>
</dbReference>
<comment type="caution">
    <text evidence="10">The sequence shown here is derived from an EMBL/GenBank/DDBJ whole genome shotgun (WGS) entry which is preliminary data.</text>
</comment>
<evidence type="ECO:0000313" key="11">
    <source>
        <dbReference type="Proteomes" id="UP000054053"/>
    </source>
</evidence>
<feature type="transmembrane region" description="Helical" evidence="8">
    <location>
        <begin position="321"/>
        <end position="338"/>
    </location>
</feature>
<organism evidence="10 11">
    <name type="scientific">Ustilaginoidea virens</name>
    <name type="common">Rice false smut fungus</name>
    <name type="synonym">Villosiclava virens</name>
    <dbReference type="NCBI Taxonomy" id="1159556"/>
    <lineage>
        <taxon>Eukaryota</taxon>
        <taxon>Fungi</taxon>
        <taxon>Dikarya</taxon>
        <taxon>Ascomycota</taxon>
        <taxon>Pezizomycotina</taxon>
        <taxon>Sordariomycetes</taxon>
        <taxon>Hypocreomycetidae</taxon>
        <taxon>Hypocreales</taxon>
        <taxon>Clavicipitaceae</taxon>
        <taxon>Ustilaginoidea</taxon>
    </lineage>
</organism>
<evidence type="ECO:0000256" key="6">
    <source>
        <dbReference type="ARBA" id="ARBA00023136"/>
    </source>
</evidence>
<keyword evidence="4 8" id="KW-0812">Transmembrane</keyword>
<feature type="transmembrane region" description="Helical" evidence="8">
    <location>
        <begin position="396"/>
        <end position="420"/>
    </location>
</feature>
<dbReference type="InterPro" id="IPR018047">
    <property type="entry name" value="Ammonium_transpt_CS"/>
</dbReference>
<feature type="transmembrane region" description="Helical" evidence="8">
    <location>
        <begin position="266"/>
        <end position="286"/>
    </location>
</feature>
<dbReference type="Pfam" id="PF00909">
    <property type="entry name" value="Ammonium_transp"/>
    <property type="match status" value="1"/>
</dbReference>
<feature type="transmembrane region" description="Helical" evidence="8">
    <location>
        <begin position="298"/>
        <end position="315"/>
    </location>
</feature>
<dbReference type="FunFam" id="1.10.3430.10:FF:000003">
    <property type="entry name" value="Ammonium transporter"/>
    <property type="match status" value="1"/>
</dbReference>